<evidence type="ECO:0000313" key="4">
    <source>
        <dbReference type="Proteomes" id="UP000075391"/>
    </source>
</evidence>
<name>A0A150WVY5_BDEBC</name>
<sequence>MKKILVLVLMLPLFALAQSVGVKDIPADGDTTIEIKKGKKTDNEFEIVNGEDEVEGEAAPLLKEARTNWKTACADWKKEIKELNKENQVLSLNCGKMQCSTVAMESTCTSNAKYKLKVRVK</sequence>
<feature type="chain" id="PRO_5007573785" evidence="2">
    <location>
        <begin position="18"/>
        <end position="121"/>
    </location>
</feature>
<evidence type="ECO:0000256" key="2">
    <source>
        <dbReference type="SAM" id="SignalP"/>
    </source>
</evidence>
<keyword evidence="2" id="KW-0732">Signal</keyword>
<dbReference type="RefSeq" id="WP_063242657.1">
    <property type="nucleotide sequence ID" value="NZ_LUKF01000001.1"/>
</dbReference>
<keyword evidence="1" id="KW-0175">Coiled coil</keyword>
<dbReference type="OrthoDB" id="5294872at2"/>
<protein>
    <submittedName>
        <fullName evidence="3">Uncharacterized protein</fullName>
    </submittedName>
</protein>
<dbReference type="AlphaFoldDB" id="A0A150WVY5"/>
<evidence type="ECO:0000256" key="1">
    <source>
        <dbReference type="SAM" id="Coils"/>
    </source>
</evidence>
<reference evidence="3 4" key="1">
    <citation type="submission" date="2016-03" db="EMBL/GenBank/DDBJ databases">
        <authorList>
            <person name="Ploux O."/>
        </authorList>
    </citation>
    <scope>NUCLEOTIDE SEQUENCE [LARGE SCALE GENOMIC DNA]</scope>
    <source>
        <strain evidence="3 4">BER2</strain>
    </source>
</reference>
<organism evidence="3 4">
    <name type="scientific">Bdellovibrio bacteriovorus</name>
    <dbReference type="NCBI Taxonomy" id="959"/>
    <lineage>
        <taxon>Bacteria</taxon>
        <taxon>Pseudomonadati</taxon>
        <taxon>Bdellovibrionota</taxon>
        <taxon>Bdellovibrionia</taxon>
        <taxon>Bdellovibrionales</taxon>
        <taxon>Pseudobdellovibrionaceae</taxon>
        <taxon>Bdellovibrio</taxon>
    </lineage>
</organism>
<feature type="coiled-coil region" evidence="1">
    <location>
        <begin position="66"/>
        <end position="93"/>
    </location>
</feature>
<proteinExistence type="predicted"/>
<comment type="caution">
    <text evidence="3">The sequence shown here is derived from an EMBL/GenBank/DDBJ whole genome shotgun (WGS) entry which is preliminary data.</text>
</comment>
<dbReference type="EMBL" id="LUKF01000001">
    <property type="protein sequence ID" value="KYG70677.1"/>
    <property type="molecule type" value="Genomic_DNA"/>
</dbReference>
<evidence type="ECO:0000313" key="3">
    <source>
        <dbReference type="EMBL" id="KYG70677.1"/>
    </source>
</evidence>
<dbReference type="Proteomes" id="UP000075391">
    <property type="component" value="Unassembled WGS sequence"/>
</dbReference>
<accession>A0A150WVY5</accession>
<gene>
    <name evidence="3" type="ORF">AZI85_01720</name>
</gene>
<feature type="signal peptide" evidence="2">
    <location>
        <begin position="1"/>
        <end position="17"/>
    </location>
</feature>